<dbReference type="PIRSF" id="PIRSF001093">
    <property type="entry name" value="B-hxosamndse_ab_euk"/>
    <property type="match status" value="1"/>
</dbReference>
<evidence type="ECO:0000313" key="7">
    <source>
        <dbReference type="EMBL" id="GKT36737.1"/>
    </source>
</evidence>
<organism evidence="7 8">
    <name type="scientific">Aduncisulcus paluster</name>
    <dbReference type="NCBI Taxonomy" id="2918883"/>
    <lineage>
        <taxon>Eukaryota</taxon>
        <taxon>Metamonada</taxon>
        <taxon>Carpediemonas-like organisms</taxon>
        <taxon>Aduncisulcus</taxon>
    </lineage>
</organism>
<dbReference type="Gene3D" id="3.30.379.10">
    <property type="entry name" value="Chitobiase/beta-hexosaminidase domain 2-like"/>
    <property type="match status" value="1"/>
</dbReference>
<evidence type="ECO:0000256" key="3">
    <source>
        <dbReference type="ARBA" id="ARBA00022801"/>
    </source>
</evidence>
<dbReference type="PANTHER" id="PTHR22600">
    <property type="entry name" value="BETA-HEXOSAMINIDASE"/>
    <property type="match status" value="1"/>
</dbReference>
<sequence length="549" mass="60463">MKLTFVFAIALLFSCCLASVDNLWPAVKVLSSGDDTYTVSSDLTLDCVSGCEDATVSSFINDGFDRFTQTTFWNESAYTNYLSEDALPLISLYLTDDSLDLDPLTMDQSYNITCTSTDNIIVSAGSPFAALYAFTTLTQLIEYDTSSNKYQLVGAPIIIVDEPRFPWRGLMIDTARHFLPISTIKRQIRALVQNKLNVLHVHLVDAQSFPLVTPSVPELAQGAYNGSNGGNTFTQDEMEDLVRYGFARGVRVIPEIDVPGHSGGWRFGRPDVVTNCSCGESNVNNYSLDPSSDTTIPVMSEVFSDTIDMFNLDDVSSKSYIHCGGDEVATCCWNGSDAVKEWMAEEGISSYNGVTEYFTENINDVLNDHDASGIFWEEAFSNGMPLAEGDIIQVWSDKSVLSQCAKDGSFNCLLSTGWYLDQQIPSLDGTTHYEWKDTYQDFLNNEPFSDGTWTSAMMENVKGGEACMWSEQVNQHDIDARVWPRACATADVLWAQSSGYSTTAKDRLIGHRCRMVRGGIGAGPIAPDAPCEGEDVGTKAWAQSFLEDL</sequence>
<evidence type="ECO:0000256" key="1">
    <source>
        <dbReference type="ARBA" id="ARBA00001231"/>
    </source>
</evidence>
<dbReference type="InterPro" id="IPR025705">
    <property type="entry name" value="Beta_hexosaminidase_sua/sub"/>
</dbReference>
<feature type="chain" id="PRO_5047523523" description="Beta-hexosaminidase" evidence="5">
    <location>
        <begin position="19"/>
        <end position="549"/>
    </location>
</feature>
<dbReference type="SUPFAM" id="SSF55545">
    <property type="entry name" value="beta-N-acetylhexosaminidase-like domain"/>
    <property type="match status" value="1"/>
</dbReference>
<comment type="catalytic activity">
    <reaction evidence="1 4">
        <text>Hydrolysis of terminal non-reducing N-acetyl-D-hexosamine residues in N-acetyl-beta-D-hexosaminides.</text>
        <dbReference type="EC" id="3.2.1.52"/>
    </reaction>
</comment>
<dbReference type="EC" id="3.2.1.52" evidence="4"/>
<dbReference type="PANTHER" id="PTHR22600:SF21">
    <property type="entry name" value="BETA-HEXOSAMINIDASE A"/>
    <property type="match status" value="1"/>
</dbReference>
<dbReference type="Proteomes" id="UP001057375">
    <property type="component" value="Unassembled WGS sequence"/>
</dbReference>
<dbReference type="Pfam" id="PF00728">
    <property type="entry name" value="Glyco_hydro_20"/>
    <property type="match status" value="1"/>
</dbReference>
<comment type="caution">
    <text evidence="7">The sequence shown here is derived from an EMBL/GenBank/DDBJ whole genome shotgun (WGS) entry which is preliminary data.</text>
</comment>
<dbReference type="InterPro" id="IPR015883">
    <property type="entry name" value="Glyco_hydro_20_cat"/>
</dbReference>
<dbReference type="InterPro" id="IPR029018">
    <property type="entry name" value="Hex-like_dom2"/>
</dbReference>
<comment type="similarity">
    <text evidence="2 4">Belongs to the glycosyl hydrolase 20 family.</text>
</comment>
<accession>A0ABQ5KWA6</accession>
<dbReference type="PROSITE" id="PS51257">
    <property type="entry name" value="PROKAR_LIPOPROTEIN"/>
    <property type="match status" value="1"/>
</dbReference>
<proteinExistence type="inferred from homology"/>
<keyword evidence="3 4" id="KW-0378">Hydrolase</keyword>
<dbReference type="SUPFAM" id="SSF51445">
    <property type="entry name" value="(Trans)glycosidases"/>
    <property type="match status" value="1"/>
</dbReference>
<gene>
    <name evidence="7" type="ORF">ADUPG1_009644</name>
</gene>
<dbReference type="InterPro" id="IPR017853">
    <property type="entry name" value="GH"/>
</dbReference>
<dbReference type="PRINTS" id="PR00738">
    <property type="entry name" value="GLHYDRLASE20"/>
</dbReference>
<keyword evidence="5" id="KW-0732">Signal</keyword>
<protein>
    <recommendedName>
        <fullName evidence="4">Beta-hexosaminidase</fullName>
        <ecNumber evidence="4">3.2.1.52</ecNumber>
    </recommendedName>
</protein>
<keyword evidence="8" id="KW-1185">Reference proteome</keyword>
<evidence type="ECO:0000256" key="5">
    <source>
        <dbReference type="SAM" id="SignalP"/>
    </source>
</evidence>
<reference evidence="7" key="1">
    <citation type="submission" date="2022-03" db="EMBL/GenBank/DDBJ databases">
        <title>Draft genome sequence of Aduncisulcus paluster, a free-living microaerophilic Fornicata.</title>
        <authorList>
            <person name="Yuyama I."/>
            <person name="Kume K."/>
            <person name="Tamura T."/>
            <person name="Inagaki Y."/>
            <person name="Hashimoto T."/>
        </authorList>
    </citation>
    <scope>NUCLEOTIDE SEQUENCE</scope>
    <source>
        <strain evidence="7">NY0171</strain>
    </source>
</reference>
<evidence type="ECO:0000259" key="6">
    <source>
        <dbReference type="Pfam" id="PF00728"/>
    </source>
</evidence>
<evidence type="ECO:0000256" key="2">
    <source>
        <dbReference type="ARBA" id="ARBA00006285"/>
    </source>
</evidence>
<name>A0ABQ5KWA6_9EUKA</name>
<evidence type="ECO:0000256" key="4">
    <source>
        <dbReference type="PIRNR" id="PIRNR001093"/>
    </source>
</evidence>
<feature type="signal peptide" evidence="5">
    <location>
        <begin position="1"/>
        <end position="18"/>
    </location>
</feature>
<dbReference type="Gene3D" id="3.20.20.80">
    <property type="entry name" value="Glycosidases"/>
    <property type="match status" value="1"/>
</dbReference>
<dbReference type="EMBL" id="BQXS01011290">
    <property type="protein sequence ID" value="GKT36737.1"/>
    <property type="molecule type" value="Genomic_DNA"/>
</dbReference>
<evidence type="ECO:0000313" key="8">
    <source>
        <dbReference type="Proteomes" id="UP001057375"/>
    </source>
</evidence>
<keyword evidence="4" id="KW-0326">Glycosidase</keyword>
<feature type="domain" description="Glycoside hydrolase family 20 catalytic" evidence="6">
    <location>
        <begin position="165"/>
        <end position="496"/>
    </location>
</feature>